<dbReference type="AlphaFoldDB" id="A0AAV7T6X2"/>
<organism evidence="2 3">
    <name type="scientific">Pleurodeles waltl</name>
    <name type="common">Iberian ribbed newt</name>
    <dbReference type="NCBI Taxonomy" id="8319"/>
    <lineage>
        <taxon>Eukaryota</taxon>
        <taxon>Metazoa</taxon>
        <taxon>Chordata</taxon>
        <taxon>Craniata</taxon>
        <taxon>Vertebrata</taxon>
        <taxon>Euteleostomi</taxon>
        <taxon>Amphibia</taxon>
        <taxon>Batrachia</taxon>
        <taxon>Caudata</taxon>
        <taxon>Salamandroidea</taxon>
        <taxon>Salamandridae</taxon>
        <taxon>Pleurodelinae</taxon>
        <taxon>Pleurodeles</taxon>
    </lineage>
</organism>
<feature type="region of interest" description="Disordered" evidence="1">
    <location>
        <begin position="1"/>
        <end position="26"/>
    </location>
</feature>
<gene>
    <name evidence="2" type="ORF">NDU88_003724</name>
</gene>
<sequence>MQGGAGTRESAPGVAQGGRSCGCGPDRAPVGRARLPLPRLLVAGGAEETRQKADRTADLTGCPGTREAGLWNWGAILNFAATAAACVSCRGTKKRPGKEDVQRPSRLRGFPVQNFFKNEVRRAPARGGEHQN</sequence>
<dbReference type="Proteomes" id="UP001066276">
    <property type="component" value="Chromosome 4_1"/>
</dbReference>
<accession>A0AAV7T6X2</accession>
<reference evidence="2" key="1">
    <citation type="journal article" date="2022" name="bioRxiv">
        <title>Sequencing and chromosome-scale assembly of the giantPleurodeles waltlgenome.</title>
        <authorList>
            <person name="Brown T."/>
            <person name="Elewa A."/>
            <person name="Iarovenko S."/>
            <person name="Subramanian E."/>
            <person name="Araus A.J."/>
            <person name="Petzold A."/>
            <person name="Susuki M."/>
            <person name="Suzuki K.-i.T."/>
            <person name="Hayashi T."/>
            <person name="Toyoda A."/>
            <person name="Oliveira C."/>
            <person name="Osipova E."/>
            <person name="Leigh N.D."/>
            <person name="Simon A."/>
            <person name="Yun M.H."/>
        </authorList>
    </citation>
    <scope>NUCLEOTIDE SEQUENCE</scope>
    <source>
        <strain evidence="2">20211129_DDA</strain>
        <tissue evidence="2">Liver</tissue>
    </source>
</reference>
<comment type="caution">
    <text evidence="2">The sequence shown here is derived from an EMBL/GenBank/DDBJ whole genome shotgun (WGS) entry which is preliminary data.</text>
</comment>
<dbReference type="EMBL" id="JANPWB010000007">
    <property type="protein sequence ID" value="KAJ1171866.1"/>
    <property type="molecule type" value="Genomic_DNA"/>
</dbReference>
<evidence type="ECO:0000256" key="1">
    <source>
        <dbReference type="SAM" id="MobiDB-lite"/>
    </source>
</evidence>
<proteinExistence type="predicted"/>
<name>A0AAV7T6X2_PLEWA</name>
<evidence type="ECO:0000313" key="2">
    <source>
        <dbReference type="EMBL" id="KAJ1171866.1"/>
    </source>
</evidence>
<protein>
    <submittedName>
        <fullName evidence="2">Uncharacterized protein</fullName>
    </submittedName>
</protein>
<evidence type="ECO:0000313" key="3">
    <source>
        <dbReference type="Proteomes" id="UP001066276"/>
    </source>
</evidence>
<keyword evidence="3" id="KW-1185">Reference proteome</keyword>